<keyword evidence="8 11" id="KW-0472">Membrane</keyword>
<proteinExistence type="inferred from homology"/>
<dbReference type="PANTHER" id="PTHR10811">
    <property type="entry name" value="FRINGE-RELATED"/>
    <property type="match status" value="1"/>
</dbReference>
<feature type="region of interest" description="Disordered" evidence="10">
    <location>
        <begin position="51"/>
        <end position="73"/>
    </location>
</feature>
<dbReference type="InterPro" id="IPR003378">
    <property type="entry name" value="Fringe-like_glycosylTrfase"/>
</dbReference>
<feature type="transmembrane region" description="Helical" evidence="11">
    <location>
        <begin position="6"/>
        <end position="25"/>
    </location>
</feature>
<name>A0A8C2AJC2_CYPCA</name>
<evidence type="ECO:0000256" key="8">
    <source>
        <dbReference type="ARBA" id="ARBA00023136"/>
    </source>
</evidence>
<evidence type="ECO:0000259" key="12">
    <source>
        <dbReference type="Pfam" id="PF02434"/>
    </source>
</evidence>
<evidence type="ECO:0000256" key="3">
    <source>
        <dbReference type="ARBA" id="ARBA00022676"/>
    </source>
</evidence>
<dbReference type="GO" id="GO:0016020">
    <property type="term" value="C:membrane"/>
    <property type="evidence" value="ECO:0007669"/>
    <property type="project" value="UniProtKB-SubCell"/>
</dbReference>
<dbReference type="Proteomes" id="UP000694700">
    <property type="component" value="Unplaced"/>
</dbReference>
<evidence type="ECO:0000256" key="2">
    <source>
        <dbReference type="ARBA" id="ARBA00008661"/>
    </source>
</evidence>
<keyword evidence="7 11" id="KW-1133">Transmembrane helix</keyword>
<dbReference type="AlphaFoldDB" id="A0A8C2AJC2"/>
<keyword evidence="3" id="KW-0328">Glycosyltransferase</keyword>
<organism evidence="13 14">
    <name type="scientific">Cyprinus carpio</name>
    <name type="common">Common carp</name>
    <dbReference type="NCBI Taxonomy" id="7962"/>
    <lineage>
        <taxon>Eukaryota</taxon>
        <taxon>Metazoa</taxon>
        <taxon>Chordata</taxon>
        <taxon>Craniata</taxon>
        <taxon>Vertebrata</taxon>
        <taxon>Euteleostomi</taxon>
        <taxon>Actinopterygii</taxon>
        <taxon>Neopterygii</taxon>
        <taxon>Teleostei</taxon>
        <taxon>Ostariophysi</taxon>
        <taxon>Cypriniformes</taxon>
        <taxon>Cyprinidae</taxon>
        <taxon>Cyprininae</taxon>
        <taxon>Cyprinus</taxon>
    </lineage>
</organism>
<dbReference type="Ensembl" id="ENSCCRT00015109106.1">
    <property type="protein sequence ID" value="ENSCCRP00015105723.1"/>
    <property type="gene ID" value="ENSCCRG00015042139.1"/>
</dbReference>
<reference evidence="13" key="1">
    <citation type="submission" date="2025-08" db="UniProtKB">
        <authorList>
            <consortium name="Ensembl"/>
        </authorList>
    </citation>
    <scope>IDENTIFICATION</scope>
</reference>
<evidence type="ECO:0000313" key="13">
    <source>
        <dbReference type="Ensembl" id="ENSCCRP00015105723.1"/>
    </source>
</evidence>
<feature type="compositionally biased region" description="Basic and acidic residues" evidence="10">
    <location>
        <begin position="55"/>
        <end position="64"/>
    </location>
</feature>
<keyword evidence="4" id="KW-0808">Transferase</keyword>
<evidence type="ECO:0000256" key="7">
    <source>
        <dbReference type="ARBA" id="ARBA00022989"/>
    </source>
</evidence>
<protein>
    <submittedName>
        <fullName evidence="13">MFNG O-fucosylpeptide 3-beta-N-acetylglucosaminyltransferase</fullName>
    </submittedName>
</protein>
<keyword evidence="6" id="KW-0735">Signal-anchor</keyword>
<keyword evidence="5 11" id="KW-0812">Transmembrane</keyword>
<comment type="similarity">
    <text evidence="2">Belongs to the glycosyltransferase 31 family.</text>
</comment>
<dbReference type="GO" id="GO:0012505">
    <property type="term" value="C:endomembrane system"/>
    <property type="evidence" value="ECO:0007669"/>
    <property type="project" value="UniProtKB-SubCell"/>
</dbReference>
<dbReference type="Pfam" id="PF02434">
    <property type="entry name" value="Fringe"/>
    <property type="match status" value="1"/>
</dbReference>
<evidence type="ECO:0000256" key="6">
    <source>
        <dbReference type="ARBA" id="ARBA00022968"/>
    </source>
</evidence>
<evidence type="ECO:0000256" key="10">
    <source>
        <dbReference type="SAM" id="MobiDB-lite"/>
    </source>
</evidence>
<evidence type="ECO:0000256" key="9">
    <source>
        <dbReference type="ARBA" id="ARBA00037847"/>
    </source>
</evidence>
<dbReference type="GO" id="GO:0016757">
    <property type="term" value="F:glycosyltransferase activity"/>
    <property type="evidence" value="ECO:0007669"/>
    <property type="project" value="UniProtKB-KW"/>
</dbReference>
<comment type="subcellular location">
    <subcellularLocation>
        <location evidence="9">Endomembrane system</location>
        <topology evidence="9">Single-pass membrane protein</topology>
    </subcellularLocation>
    <subcellularLocation>
        <location evidence="1">Membrane</location>
        <topology evidence="1">Single-pass type II membrane protein</topology>
    </subcellularLocation>
</comment>
<evidence type="ECO:0000313" key="14">
    <source>
        <dbReference type="Proteomes" id="UP000694700"/>
    </source>
</evidence>
<evidence type="ECO:0000256" key="4">
    <source>
        <dbReference type="ARBA" id="ARBA00022679"/>
    </source>
</evidence>
<evidence type="ECO:0000256" key="11">
    <source>
        <dbReference type="SAM" id="Phobius"/>
    </source>
</evidence>
<evidence type="ECO:0000256" key="5">
    <source>
        <dbReference type="ARBA" id="ARBA00022692"/>
    </source>
</evidence>
<sequence length="333" mass="38014">MIVRKLFHALPVFALTLFILVLLDLQLRTRSDQKPTAPFAHEKTPSISRTTAVTQHRDVVNDKQRPKRQKWREMKPRPPLELTDIFIAVKSTGRFHKTRLALLLETWISKTKDHTYIFTDSPDEDVSSEGFNIIVTDCPPEHSHQALSCKMAAEYDHFMAFPVDSDIYVGKPSLDRPMRAQELLEGNKTRDVHFWFATGGAGFCLSRKLAEKMAPWASGPRFEQTSAVIMLPDDCTVGFIVERRLGISMVHSNMFHSHLENLLLLVPSDIPKQVTLSYGWFENKMNSVELKGVFTIDEDPSRFRTVHCLLYPTTSWCPVALKGALSWNQHVLP</sequence>
<feature type="domain" description="Fringe-like glycosyltransferase" evidence="12">
    <location>
        <begin position="160"/>
        <end position="302"/>
    </location>
</feature>
<evidence type="ECO:0000256" key="1">
    <source>
        <dbReference type="ARBA" id="ARBA00004606"/>
    </source>
</evidence>
<accession>A0A8C2AJC2</accession>
<dbReference type="Gene3D" id="3.90.550.50">
    <property type="match status" value="2"/>
</dbReference>